<proteinExistence type="predicted"/>
<dbReference type="SUPFAM" id="SSF51230">
    <property type="entry name" value="Single hybrid motif"/>
    <property type="match status" value="1"/>
</dbReference>
<evidence type="ECO:0000313" key="4">
    <source>
        <dbReference type="EMBL" id="KIX13827.1"/>
    </source>
</evidence>
<keyword evidence="1 2" id="KW-0597">Phosphoprotein</keyword>
<dbReference type="AlphaFoldDB" id="A0A0D2GFX2"/>
<dbReference type="InterPro" id="IPR050595">
    <property type="entry name" value="Bact_response_regulator"/>
</dbReference>
<dbReference type="STRING" id="1429043.X474_11035"/>
<dbReference type="PATRIC" id="fig|1429043.3.peg.2347"/>
<protein>
    <recommendedName>
        <fullName evidence="3">Response regulatory domain-containing protein</fullName>
    </recommendedName>
</protein>
<dbReference type="SMART" id="SM00448">
    <property type="entry name" value="REC"/>
    <property type="match status" value="1"/>
</dbReference>
<dbReference type="InterPro" id="IPR001789">
    <property type="entry name" value="Sig_transdc_resp-reg_receiver"/>
</dbReference>
<dbReference type="InParanoid" id="A0A0D2GFX2"/>
<feature type="domain" description="Response regulatory" evidence="3">
    <location>
        <begin position="7"/>
        <end position="121"/>
    </location>
</feature>
<dbReference type="PANTHER" id="PTHR44591">
    <property type="entry name" value="STRESS RESPONSE REGULATOR PROTEIN 1"/>
    <property type="match status" value="1"/>
</dbReference>
<evidence type="ECO:0000256" key="2">
    <source>
        <dbReference type="PROSITE-ProRule" id="PRU00169"/>
    </source>
</evidence>
<dbReference type="Gene3D" id="3.40.50.2300">
    <property type="match status" value="1"/>
</dbReference>
<comment type="caution">
    <text evidence="4">The sequence shown here is derived from an EMBL/GenBank/DDBJ whole genome shotgun (WGS) entry which is preliminary data.</text>
</comment>
<dbReference type="OrthoDB" id="9788090at2"/>
<dbReference type="SUPFAM" id="SSF52172">
    <property type="entry name" value="CheY-like"/>
    <property type="match status" value="1"/>
</dbReference>
<dbReference type="CDD" id="cd00156">
    <property type="entry name" value="REC"/>
    <property type="match status" value="1"/>
</dbReference>
<name>A0A0D2GFX2_9BACT</name>
<accession>A0A0D2GFX2</accession>
<dbReference type="InterPro" id="IPR033753">
    <property type="entry name" value="GCV_H/Fam206"/>
</dbReference>
<evidence type="ECO:0000313" key="5">
    <source>
        <dbReference type="Proteomes" id="UP000032233"/>
    </source>
</evidence>
<sequence>MLRPGGTILVLDDEKVVHVAIRRILRRYGHEIIDVFYGVDALGILAQKQMDLILSDLMMPEMDGLSFLRAMHEKGLKIPTIMITGYPTISSALRSLHQGAWDYLPKPFTRNELLDSVNRVFRRSQKGHVPVFRELVNSSPKGLKTGERLVLPGHSWSRLNQDGQVEIGVRNSFLTSISKVGEIKAPGPGNSIEQGLPGFKLICADGEHRVFMPLGGRVLELNEELVSHPEGIREEDWVVRILPYRPEEEAKNLIQR</sequence>
<dbReference type="PANTHER" id="PTHR44591:SF3">
    <property type="entry name" value="RESPONSE REGULATORY DOMAIN-CONTAINING PROTEIN"/>
    <property type="match status" value="1"/>
</dbReference>
<dbReference type="InterPro" id="IPR011006">
    <property type="entry name" value="CheY-like_superfamily"/>
</dbReference>
<dbReference type="Gene3D" id="2.40.50.100">
    <property type="match status" value="1"/>
</dbReference>
<dbReference type="Proteomes" id="UP000032233">
    <property type="component" value="Unassembled WGS sequence"/>
</dbReference>
<feature type="modified residue" description="4-aspartylphosphate" evidence="2">
    <location>
        <position position="56"/>
    </location>
</feature>
<dbReference type="RefSeq" id="WP_052515071.1">
    <property type="nucleotide sequence ID" value="NZ_AZAC01000014.1"/>
</dbReference>
<dbReference type="EMBL" id="AZAC01000014">
    <property type="protein sequence ID" value="KIX13827.1"/>
    <property type="molecule type" value="Genomic_DNA"/>
</dbReference>
<organism evidence="4 5">
    <name type="scientific">Dethiosulfatarculus sandiegensis</name>
    <dbReference type="NCBI Taxonomy" id="1429043"/>
    <lineage>
        <taxon>Bacteria</taxon>
        <taxon>Pseudomonadati</taxon>
        <taxon>Thermodesulfobacteriota</taxon>
        <taxon>Desulfarculia</taxon>
        <taxon>Desulfarculales</taxon>
        <taxon>Desulfarculaceae</taxon>
        <taxon>Dethiosulfatarculus</taxon>
    </lineage>
</organism>
<dbReference type="InterPro" id="IPR011053">
    <property type="entry name" value="Single_hybrid_motif"/>
</dbReference>
<evidence type="ECO:0000256" key="1">
    <source>
        <dbReference type="ARBA" id="ARBA00022553"/>
    </source>
</evidence>
<keyword evidence="5" id="KW-1185">Reference proteome</keyword>
<evidence type="ECO:0000259" key="3">
    <source>
        <dbReference type="PROSITE" id="PS50110"/>
    </source>
</evidence>
<reference evidence="4 5" key="1">
    <citation type="submission" date="2013-11" db="EMBL/GenBank/DDBJ databases">
        <title>Metagenomic analysis of a methanogenic consortium involved in long chain n-alkane degradation.</title>
        <authorList>
            <person name="Davidova I.A."/>
            <person name="Callaghan A.V."/>
            <person name="Wawrik B."/>
            <person name="Pruitt S."/>
            <person name="Marks C."/>
            <person name="Duncan K.E."/>
            <person name="Suflita J.M."/>
        </authorList>
    </citation>
    <scope>NUCLEOTIDE SEQUENCE [LARGE SCALE GENOMIC DNA]</scope>
    <source>
        <strain evidence="4 5">SPR</strain>
    </source>
</reference>
<dbReference type="GO" id="GO:0000160">
    <property type="term" value="P:phosphorelay signal transduction system"/>
    <property type="evidence" value="ECO:0007669"/>
    <property type="project" value="InterPro"/>
</dbReference>
<dbReference type="PROSITE" id="PS50110">
    <property type="entry name" value="RESPONSE_REGULATORY"/>
    <property type="match status" value="1"/>
</dbReference>
<dbReference type="Pfam" id="PF00072">
    <property type="entry name" value="Response_reg"/>
    <property type="match status" value="1"/>
</dbReference>
<dbReference type="Pfam" id="PF01597">
    <property type="entry name" value="GCV_H"/>
    <property type="match status" value="1"/>
</dbReference>
<gene>
    <name evidence="4" type="ORF">X474_11035</name>
</gene>